<organism evidence="2 3">
    <name type="scientific">Ceratina calcarata</name>
    <dbReference type="NCBI Taxonomy" id="156304"/>
    <lineage>
        <taxon>Eukaryota</taxon>
        <taxon>Metazoa</taxon>
        <taxon>Ecdysozoa</taxon>
        <taxon>Arthropoda</taxon>
        <taxon>Hexapoda</taxon>
        <taxon>Insecta</taxon>
        <taxon>Pterygota</taxon>
        <taxon>Neoptera</taxon>
        <taxon>Endopterygota</taxon>
        <taxon>Hymenoptera</taxon>
        <taxon>Apocrita</taxon>
        <taxon>Aculeata</taxon>
        <taxon>Apoidea</taxon>
        <taxon>Anthophila</taxon>
        <taxon>Apidae</taxon>
        <taxon>Ceratina</taxon>
        <taxon>Zadontomerus</taxon>
    </lineage>
</organism>
<dbReference type="KEGG" id="ccal:108632933"/>
<dbReference type="Proteomes" id="UP000694925">
    <property type="component" value="Unplaced"/>
</dbReference>
<evidence type="ECO:0000313" key="3">
    <source>
        <dbReference type="RefSeq" id="XP_017893308.1"/>
    </source>
</evidence>
<evidence type="ECO:0000313" key="2">
    <source>
        <dbReference type="Proteomes" id="UP000694925"/>
    </source>
</evidence>
<dbReference type="PANTHER" id="PTHR37162:SF1">
    <property type="entry name" value="BED-TYPE DOMAIN-CONTAINING PROTEIN"/>
    <property type="match status" value="1"/>
</dbReference>
<reference evidence="3" key="1">
    <citation type="submission" date="2025-08" db="UniProtKB">
        <authorList>
            <consortium name="RefSeq"/>
        </authorList>
    </citation>
    <scope>IDENTIFICATION</scope>
    <source>
        <tissue evidence="3">Whole body</tissue>
    </source>
</reference>
<accession>A0AAJ7NFZ9</accession>
<gene>
    <name evidence="3" type="primary">LOC108632933</name>
</gene>
<proteinExistence type="predicted"/>
<dbReference type="PANTHER" id="PTHR37162">
    <property type="entry name" value="HAT FAMILY DIMERISATION DOMAINCONTAINING PROTEIN-RELATED"/>
    <property type="match status" value="1"/>
</dbReference>
<dbReference type="RefSeq" id="XP_017893308.1">
    <property type="nucleotide sequence ID" value="XM_018037819.2"/>
</dbReference>
<feature type="region of interest" description="Disordered" evidence="1">
    <location>
        <begin position="1"/>
        <end position="25"/>
    </location>
</feature>
<dbReference type="GeneID" id="108632933"/>
<name>A0AAJ7NFZ9_9HYME</name>
<dbReference type="SUPFAM" id="SSF53098">
    <property type="entry name" value="Ribonuclease H-like"/>
    <property type="match status" value="1"/>
</dbReference>
<dbReference type="InterPro" id="IPR012337">
    <property type="entry name" value="RNaseH-like_sf"/>
</dbReference>
<dbReference type="AlphaFoldDB" id="A0AAJ7NFZ9"/>
<evidence type="ECO:0000256" key="1">
    <source>
        <dbReference type="SAM" id="MobiDB-lite"/>
    </source>
</evidence>
<protein>
    <submittedName>
        <fullName evidence="3">Uncharacterized protein LOC108632933 isoform X1</fullName>
    </submittedName>
</protein>
<sequence>MPLNDGDKNAVCQPPPAKKQRKQEFRDAWLQDDSFKPWLERCEDDPYKARCNFCNKKLGVGRCNLLKHKDSVQHAINTGRAQGEVSELANYSVKKAEIRFSLDVVEHNRSFHSYNHFVKMLKQAIPDSEIMKNVSLGRGKMTGIVKNVINKAIILKNMAAMKDKFFSILLDESTDVSNTRHLCILARYVNKGKINTYVLDYLHIKDGTAENLYKCLMYALETHNLNVNNIVGVCADNASIIVGKNNSVLSRLLENNKEIAVFPRVCHSIHIIAYEATKCLPSYVESFLHKIHTYFTKNPRKQVNGQRIMKKIVQPSPTRWLALTEYIKSILIQWDLLHTLFEKTVSEAESNLARDILDRLNCKLTKAYLQFLSRMLSVTAKFNVIFQSPKIPLHCLLIECNRYLRYIGNNFIKSNVIETEVLHEIDIVSERNLLPVDNIIVDSETRKSIQKLKNTQNAEEIKEFFGCIKKFYQTLYAGAIERLPFTETFSQSFDFLDPSTTLYIPNHQDQLDRIIDKFPSKFDRQLVKTEWQDMAMHFSPEEKKELAQLDITEFWYRMSQIKDCNDSYLYSNVVKLAELCLSLPHLNADVEKFFSVIIEIKRKDRNRMNTNMICALTRIKIDFKNENKNCETFEITTEMLDLFNSKMYHKDVVPKQLEEIIVLEENLDKSSNKEDN</sequence>
<keyword evidence="2" id="KW-1185">Reference proteome</keyword>